<protein>
    <submittedName>
        <fullName evidence="1">Uncharacterized protein</fullName>
    </submittedName>
</protein>
<accession>I3SSP4</accession>
<proteinExistence type="evidence at transcript level"/>
<evidence type="ECO:0000313" key="1">
    <source>
        <dbReference type="EMBL" id="AFK43286.1"/>
    </source>
</evidence>
<dbReference type="EMBL" id="BT143492">
    <property type="protein sequence ID" value="AFK43286.1"/>
    <property type="molecule type" value="mRNA"/>
</dbReference>
<name>I3SSP4_LOTJA</name>
<reference evidence="1" key="1">
    <citation type="submission" date="2012-05" db="EMBL/GenBank/DDBJ databases">
        <authorList>
            <person name="Krishnakumar V."/>
            <person name="Cheung F."/>
            <person name="Xiao Y."/>
            <person name="Chan A."/>
            <person name="Moskal W.A."/>
            <person name="Town C.D."/>
        </authorList>
    </citation>
    <scope>NUCLEOTIDE SEQUENCE</scope>
</reference>
<dbReference type="AlphaFoldDB" id="I3SSP4"/>
<sequence>MDPQLQLFPHKVQASLPSKHYVCLQYVVSFLCHSKIPILLQLKPAKQSSTTKQATLQWQPPGIAIDRTCALTLLVCLILKAVIVLPHEVIPSLLVLKDR</sequence>
<organism evidence="1">
    <name type="scientific">Lotus japonicus</name>
    <name type="common">Lotus corniculatus var. japonicus</name>
    <dbReference type="NCBI Taxonomy" id="34305"/>
    <lineage>
        <taxon>Eukaryota</taxon>
        <taxon>Viridiplantae</taxon>
        <taxon>Streptophyta</taxon>
        <taxon>Embryophyta</taxon>
        <taxon>Tracheophyta</taxon>
        <taxon>Spermatophyta</taxon>
        <taxon>Magnoliopsida</taxon>
        <taxon>eudicotyledons</taxon>
        <taxon>Gunneridae</taxon>
        <taxon>Pentapetalae</taxon>
        <taxon>rosids</taxon>
        <taxon>fabids</taxon>
        <taxon>Fabales</taxon>
        <taxon>Fabaceae</taxon>
        <taxon>Papilionoideae</taxon>
        <taxon>50 kb inversion clade</taxon>
        <taxon>NPAAA clade</taxon>
        <taxon>Hologalegina</taxon>
        <taxon>robinioid clade</taxon>
        <taxon>Loteae</taxon>
        <taxon>Lotus</taxon>
    </lineage>
</organism>